<dbReference type="GO" id="GO:0016757">
    <property type="term" value="F:glycosyltransferase activity"/>
    <property type="evidence" value="ECO:0007669"/>
    <property type="project" value="UniProtKB-KW"/>
</dbReference>
<name>A0ABU9H7P5_9GAMM</name>
<dbReference type="PANTHER" id="PTHR46401">
    <property type="entry name" value="GLYCOSYLTRANSFERASE WBBK-RELATED"/>
    <property type="match status" value="1"/>
</dbReference>
<organism evidence="3 4">
    <name type="scientific">Psychromonas arctica</name>
    <dbReference type="NCBI Taxonomy" id="168275"/>
    <lineage>
        <taxon>Bacteria</taxon>
        <taxon>Pseudomonadati</taxon>
        <taxon>Pseudomonadota</taxon>
        <taxon>Gammaproteobacteria</taxon>
        <taxon>Alteromonadales</taxon>
        <taxon>Psychromonadaceae</taxon>
        <taxon>Psychromonas</taxon>
    </lineage>
</organism>
<dbReference type="PANTHER" id="PTHR46401:SF2">
    <property type="entry name" value="GLYCOSYLTRANSFERASE WBBK-RELATED"/>
    <property type="match status" value="1"/>
</dbReference>
<dbReference type="SUPFAM" id="SSF53756">
    <property type="entry name" value="UDP-Glycosyltransferase/glycogen phosphorylase"/>
    <property type="match status" value="1"/>
</dbReference>
<dbReference type="EC" id="2.4.-.-" evidence="3"/>
<dbReference type="InterPro" id="IPR001296">
    <property type="entry name" value="Glyco_trans_1"/>
</dbReference>
<comment type="caution">
    <text evidence="3">The sequence shown here is derived from an EMBL/GenBank/DDBJ whole genome shotgun (WGS) entry which is preliminary data.</text>
</comment>
<reference evidence="3 4" key="1">
    <citation type="submission" date="2024-02" db="EMBL/GenBank/DDBJ databases">
        <title>Bacteria isolated from the canopy kelp, Nereocystis luetkeana.</title>
        <authorList>
            <person name="Pfister C.A."/>
            <person name="Younker I.T."/>
            <person name="Light S.H."/>
        </authorList>
    </citation>
    <scope>NUCLEOTIDE SEQUENCE [LARGE SCALE GENOMIC DNA]</scope>
    <source>
        <strain evidence="3 4">TI.2.07</strain>
    </source>
</reference>
<evidence type="ECO:0000256" key="1">
    <source>
        <dbReference type="ARBA" id="ARBA00022679"/>
    </source>
</evidence>
<evidence type="ECO:0000313" key="3">
    <source>
        <dbReference type="EMBL" id="MEL0657902.1"/>
    </source>
</evidence>
<evidence type="ECO:0000313" key="4">
    <source>
        <dbReference type="Proteomes" id="UP001366060"/>
    </source>
</evidence>
<dbReference type="Proteomes" id="UP001366060">
    <property type="component" value="Unassembled WGS sequence"/>
</dbReference>
<keyword evidence="3" id="KW-0328">Glycosyltransferase</keyword>
<dbReference type="Pfam" id="PF00534">
    <property type="entry name" value="Glycos_transf_1"/>
    <property type="match status" value="1"/>
</dbReference>
<accession>A0ABU9H7P5</accession>
<keyword evidence="4" id="KW-1185">Reference proteome</keyword>
<evidence type="ECO:0000259" key="2">
    <source>
        <dbReference type="Pfam" id="PF00534"/>
    </source>
</evidence>
<keyword evidence="1 3" id="KW-0808">Transferase</keyword>
<protein>
    <submittedName>
        <fullName evidence="3">Glycosyltransferase family 4 protein</fullName>
        <ecNumber evidence="3">2.4.-.-</ecNumber>
    </submittedName>
</protein>
<proteinExistence type="predicted"/>
<gene>
    <name evidence="3" type="ORF">V6255_02020</name>
</gene>
<sequence length="375" mass="43406">MAKKKIAFFKMGSFSHTNNKVKDILINNFPEYELEVIDIWEDLINIKNPMLWLSCAKDYLIPDLLKRRTFIDSVYRTKFFFNLVRKRAHQLIQEKKYIFTFQTQSFFDVSFPGIPNFLYTDHTHLANKYYPAFNPNKLYPNKWIELEKSVYANATINFTMSNHVSRSMAEHYNCPPQQIKNVYVGSNSKVTENKYNDSRYNRQNILFLGVAWERKGGPQLVEAFKIVRRSLPNATLTIVGCTPKINIENCTIVGRVSLNEVNQFYSQASVFCLPTRLEPFGIVFIEAFSNKLPVIASNIGAIPDFVSEGKSGYTVNPDDIKSLASRLIELLSSPEKCKQYGEAGYNLIKDNYTWENTGKMMHEEIIHHLNKVNLR</sequence>
<dbReference type="EMBL" id="JBAKBA010000003">
    <property type="protein sequence ID" value="MEL0657902.1"/>
    <property type="molecule type" value="Genomic_DNA"/>
</dbReference>
<dbReference type="RefSeq" id="WP_341626650.1">
    <property type="nucleotide sequence ID" value="NZ_JBAKBA010000003.1"/>
</dbReference>
<dbReference type="CDD" id="cd03801">
    <property type="entry name" value="GT4_PimA-like"/>
    <property type="match status" value="1"/>
</dbReference>
<feature type="domain" description="Glycosyl transferase family 1" evidence="2">
    <location>
        <begin position="201"/>
        <end position="346"/>
    </location>
</feature>
<dbReference type="Gene3D" id="3.40.50.2000">
    <property type="entry name" value="Glycogen Phosphorylase B"/>
    <property type="match status" value="2"/>
</dbReference>